<sequence length="178" mass="19191">MGLVDELTPVLGLLVRYRANYTPRGGQLLEDGHAQRRARDEPGTPASFWRVFVRTRQVEGWLGLYKGFFPVALTSLLIPLAQYPATHLVVLLEPSSRGLGADETEPSVAALARYILASFALNQPASLRTTAPPYASTGLSCNDNTRTTSPSSRQKPHYTLSSLPPSAAARTSSTSPPA</sequence>
<organism evidence="6 7">
    <name type="scientific">Mycena chlorophos</name>
    <name type="common">Agaric fungus</name>
    <name type="synonym">Agaricus chlorophos</name>
    <dbReference type="NCBI Taxonomy" id="658473"/>
    <lineage>
        <taxon>Eukaryota</taxon>
        <taxon>Fungi</taxon>
        <taxon>Dikarya</taxon>
        <taxon>Basidiomycota</taxon>
        <taxon>Agaricomycotina</taxon>
        <taxon>Agaricomycetes</taxon>
        <taxon>Agaricomycetidae</taxon>
        <taxon>Agaricales</taxon>
        <taxon>Marasmiineae</taxon>
        <taxon>Mycenaceae</taxon>
        <taxon>Mycena</taxon>
    </lineage>
</organism>
<feature type="region of interest" description="Disordered" evidence="5">
    <location>
        <begin position="133"/>
        <end position="178"/>
    </location>
</feature>
<evidence type="ECO:0000256" key="3">
    <source>
        <dbReference type="ARBA" id="ARBA00022989"/>
    </source>
</evidence>
<dbReference type="InterPro" id="IPR023395">
    <property type="entry name" value="MCP_dom_sf"/>
</dbReference>
<name>A0A8H6VSI0_MYCCL</name>
<proteinExistence type="predicted"/>
<evidence type="ECO:0000256" key="1">
    <source>
        <dbReference type="ARBA" id="ARBA00004370"/>
    </source>
</evidence>
<evidence type="ECO:0000313" key="7">
    <source>
        <dbReference type="Proteomes" id="UP000613580"/>
    </source>
</evidence>
<dbReference type="OrthoDB" id="2954405at2759"/>
<dbReference type="SUPFAM" id="SSF103506">
    <property type="entry name" value="Mitochondrial carrier"/>
    <property type="match status" value="1"/>
</dbReference>
<keyword evidence="7" id="KW-1185">Reference proteome</keyword>
<dbReference type="GO" id="GO:0016020">
    <property type="term" value="C:membrane"/>
    <property type="evidence" value="ECO:0007669"/>
    <property type="project" value="UniProtKB-SubCell"/>
</dbReference>
<protein>
    <recommendedName>
        <fullName evidence="8">Mitochondrial carrier</fullName>
    </recommendedName>
</protein>
<dbReference type="EMBL" id="JACAZE010000035">
    <property type="protein sequence ID" value="KAF7288423.1"/>
    <property type="molecule type" value="Genomic_DNA"/>
</dbReference>
<evidence type="ECO:0000256" key="2">
    <source>
        <dbReference type="ARBA" id="ARBA00022692"/>
    </source>
</evidence>
<evidence type="ECO:0000256" key="4">
    <source>
        <dbReference type="ARBA" id="ARBA00023136"/>
    </source>
</evidence>
<comment type="subcellular location">
    <subcellularLocation>
        <location evidence="1">Membrane</location>
    </subcellularLocation>
</comment>
<keyword evidence="2" id="KW-0812">Transmembrane</keyword>
<dbReference type="Proteomes" id="UP000613580">
    <property type="component" value="Unassembled WGS sequence"/>
</dbReference>
<evidence type="ECO:0000313" key="6">
    <source>
        <dbReference type="EMBL" id="KAF7288423.1"/>
    </source>
</evidence>
<evidence type="ECO:0008006" key="8">
    <source>
        <dbReference type="Google" id="ProtNLM"/>
    </source>
</evidence>
<dbReference type="AlphaFoldDB" id="A0A8H6VSI0"/>
<feature type="compositionally biased region" description="Low complexity" evidence="5">
    <location>
        <begin position="159"/>
        <end position="178"/>
    </location>
</feature>
<comment type="caution">
    <text evidence="6">The sequence shown here is derived from an EMBL/GenBank/DDBJ whole genome shotgun (WGS) entry which is preliminary data.</text>
</comment>
<feature type="compositionally biased region" description="Polar residues" evidence="5">
    <location>
        <begin position="137"/>
        <end position="153"/>
    </location>
</feature>
<reference evidence="6" key="1">
    <citation type="submission" date="2020-05" db="EMBL/GenBank/DDBJ databases">
        <title>Mycena genomes resolve the evolution of fungal bioluminescence.</title>
        <authorList>
            <person name="Tsai I.J."/>
        </authorList>
    </citation>
    <scope>NUCLEOTIDE SEQUENCE</scope>
    <source>
        <strain evidence="6">110903Hualien_Pintung</strain>
    </source>
</reference>
<evidence type="ECO:0000256" key="5">
    <source>
        <dbReference type="SAM" id="MobiDB-lite"/>
    </source>
</evidence>
<keyword evidence="4" id="KW-0472">Membrane</keyword>
<keyword evidence="3" id="KW-1133">Transmembrane helix</keyword>
<gene>
    <name evidence="6" type="ORF">HMN09_01394800</name>
</gene>
<accession>A0A8H6VSI0</accession>